<dbReference type="Pfam" id="PF04752">
    <property type="entry name" value="ChaC"/>
    <property type="match status" value="1"/>
</dbReference>
<organism evidence="4 5">
    <name type="scientific">Myxozyma melibiosi</name>
    <dbReference type="NCBI Taxonomy" id="54550"/>
    <lineage>
        <taxon>Eukaryota</taxon>
        <taxon>Fungi</taxon>
        <taxon>Dikarya</taxon>
        <taxon>Ascomycota</taxon>
        <taxon>Saccharomycotina</taxon>
        <taxon>Lipomycetes</taxon>
        <taxon>Lipomycetales</taxon>
        <taxon>Lipomycetaceae</taxon>
        <taxon>Myxozyma</taxon>
    </lineage>
</organism>
<comment type="caution">
    <text evidence="4">The sequence shown here is derived from an EMBL/GenBank/DDBJ whole genome shotgun (WGS) entry which is preliminary data.</text>
</comment>
<dbReference type="EMBL" id="JBBJBU010000004">
    <property type="protein sequence ID" value="KAK7205986.1"/>
    <property type="molecule type" value="Genomic_DNA"/>
</dbReference>
<evidence type="ECO:0000256" key="3">
    <source>
        <dbReference type="SAM" id="MobiDB-lite"/>
    </source>
</evidence>
<dbReference type="CDD" id="cd06661">
    <property type="entry name" value="GGCT_like"/>
    <property type="match status" value="1"/>
</dbReference>
<evidence type="ECO:0000256" key="1">
    <source>
        <dbReference type="ARBA" id="ARBA00012344"/>
    </source>
</evidence>
<dbReference type="SUPFAM" id="SSF110857">
    <property type="entry name" value="Gamma-glutamyl cyclotransferase-like"/>
    <property type="match status" value="1"/>
</dbReference>
<dbReference type="EC" id="4.3.2.7" evidence="1"/>
<evidence type="ECO:0000313" key="4">
    <source>
        <dbReference type="EMBL" id="KAK7205986.1"/>
    </source>
</evidence>
<name>A0ABR1F811_9ASCO</name>
<keyword evidence="2" id="KW-0456">Lyase</keyword>
<reference evidence="4 5" key="1">
    <citation type="submission" date="2024-03" db="EMBL/GenBank/DDBJ databases">
        <title>Genome-scale model development and genomic sequencing of the oleaginous clade Lipomyces.</title>
        <authorList>
            <consortium name="Lawrence Berkeley National Laboratory"/>
            <person name="Czajka J.J."/>
            <person name="Han Y."/>
            <person name="Kim J."/>
            <person name="Mondo S.J."/>
            <person name="Hofstad B.A."/>
            <person name="Robles A."/>
            <person name="Haridas S."/>
            <person name="Riley R."/>
            <person name="LaButti K."/>
            <person name="Pangilinan J."/>
            <person name="Andreopoulos W."/>
            <person name="Lipzen A."/>
            <person name="Yan J."/>
            <person name="Wang M."/>
            <person name="Ng V."/>
            <person name="Grigoriev I.V."/>
            <person name="Spatafora J.W."/>
            <person name="Magnuson J.K."/>
            <person name="Baker S.E."/>
            <person name="Pomraning K.R."/>
        </authorList>
    </citation>
    <scope>NUCLEOTIDE SEQUENCE [LARGE SCALE GENOMIC DNA]</scope>
    <source>
        <strain evidence="4 5">Phaff 52-87</strain>
    </source>
</reference>
<dbReference type="PANTHER" id="PTHR12192:SF2">
    <property type="entry name" value="GLUTATHIONE-SPECIFIC GAMMA-GLUTAMYLCYCLOTRANSFERASE 2"/>
    <property type="match status" value="1"/>
</dbReference>
<dbReference type="Proteomes" id="UP001498771">
    <property type="component" value="Unassembled WGS sequence"/>
</dbReference>
<dbReference type="Gene3D" id="3.10.490.10">
    <property type="entry name" value="Gamma-glutamyl cyclotransferase-like"/>
    <property type="match status" value="1"/>
</dbReference>
<proteinExistence type="predicted"/>
<accession>A0ABR1F811</accession>
<dbReference type="InterPro" id="IPR013024">
    <property type="entry name" value="GGCT-like"/>
</dbReference>
<evidence type="ECO:0000256" key="2">
    <source>
        <dbReference type="ARBA" id="ARBA00023239"/>
    </source>
</evidence>
<dbReference type="RefSeq" id="XP_064769019.1">
    <property type="nucleotide sequence ID" value="XM_064912474.1"/>
</dbReference>
<evidence type="ECO:0000313" key="5">
    <source>
        <dbReference type="Proteomes" id="UP001498771"/>
    </source>
</evidence>
<keyword evidence="5" id="KW-1185">Reference proteome</keyword>
<dbReference type="InterPro" id="IPR006840">
    <property type="entry name" value="ChaC"/>
</dbReference>
<gene>
    <name evidence="4" type="ORF">BZA70DRAFT_277662</name>
</gene>
<dbReference type="InterPro" id="IPR036568">
    <property type="entry name" value="GGCT-like_sf"/>
</dbReference>
<protein>
    <recommendedName>
        <fullName evidence="1">glutathione-specific gamma-glutamylcyclotransferase</fullName>
        <ecNumber evidence="1">4.3.2.7</ecNumber>
    </recommendedName>
</protein>
<feature type="region of interest" description="Disordered" evidence="3">
    <location>
        <begin position="1"/>
        <end position="20"/>
    </location>
</feature>
<sequence>MTDSGSSSSTSTPLTSLSTSSGSLGLNIQKLTDPVSEVPHDEFWIFGYGSLIFKPPPGVERAEPGYITGFVRRFWQMSHDHRGVPDAPGRVVTLVEREYYWSRLAERDPHAKYEKKECRTYGVAYKIIPSQVPEVSAALDLREQNGYSVHLVPVHASSGSVILAIVYIGTPDNHAFAGVEADLDKLSELIYKSKGPSGYNKEYLLKLGEALRQLHDTNGVMEEDYHVEDLMARVRKLEALDVNK</sequence>
<dbReference type="PANTHER" id="PTHR12192">
    <property type="entry name" value="CATION TRANSPORT PROTEIN CHAC-RELATED"/>
    <property type="match status" value="1"/>
</dbReference>
<dbReference type="GeneID" id="90037986"/>